<reference evidence="1 2" key="1">
    <citation type="submission" date="2016-07" db="EMBL/GenBank/DDBJ databases">
        <title>Draft genome of Scalindua rubra, obtained from a brine-seawater interface in the Red Sea, sheds light on salt adaptation in anammox bacteria.</title>
        <authorList>
            <person name="Speth D.R."/>
            <person name="Lagkouvardos I."/>
            <person name="Wang Y."/>
            <person name="Qian P.-Y."/>
            <person name="Dutilh B.E."/>
            <person name="Jetten M.S."/>
        </authorList>
    </citation>
    <scope>NUCLEOTIDE SEQUENCE [LARGE SCALE GENOMIC DNA]</scope>
    <source>
        <strain evidence="1">BSI-1</strain>
    </source>
</reference>
<dbReference type="GO" id="GO:0005829">
    <property type="term" value="C:cytosol"/>
    <property type="evidence" value="ECO:0007669"/>
    <property type="project" value="TreeGrafter"/>
</dbReference>
<dbReference type="PROSITE" id="PS51197">
    <property type="entry name" value="HTH_RRF2_2"/>
    <property type="match status" value="1"/>
</dbReference>
<dbReference type="NCBIfam" id="TIGR00738">
    <property type="entry name" value="rrf2_super"/>
    <property type="match status" value="1"/>
</dbReference>
<dbReference type="InterPro" id="IPR000944">
    <property type="entry name" value="Tscrpt_reg_Rrf2"/>
</dbReference>
<accession>A0A1E3X3L3</accession>
<dbReference type="PANTHER" id="PTHR33221">
    <property type="entry name" value="WINGED HELIX-TURN-HELIX TRANSCRIPTIONAL REGULATOR, RRF2 FAMILY"/>
    <property type="match status" value="1"/>
</dbReference>
<dbReference type="InterPro" id="IPR036390">
    <property type="entry name" value="WH_DNA-bd_sf"/>
</dbReference>
<proteinExistence type="predicted"/>
<dbReference type="InterPro" id="IPR036388">
    <property type="entry name" value="WH-like_DNA-bd_sf"/>
</dbReference>
<dbReference type="Proteomes" id="UP000094056">
    <property type="component" value="Unassembled WGS sequence"/>
</dbReference>
<protein>
    <submittedName>
        <fullName evidence="1">Transcriptional regulator</fullName>
    </submittedName>
</protein>
<name>A0A1E3X3L3_9BACT</name>
<dbReference type="InterPro" id="IPR030489">
    <property type="entry name" value="TR_Rrf2-type_CS"/>
</dbReference>
<dbReference type="Gene3D" id="1.10.10.10">
    <property type="entry name" value="Winged helix-like DNA-binding domain superfamily/Winged helix DNA-binding domain"/>
    <property type="match status" value="1"/>
</dbReference>
<dbReference type="PANTHER" id="PTHR33221:SF2">
    <property type="entry name" value="TRANSCRIPTIONAL REGULATOR"/>
    <property type="match status" value="1"/>
</dbReference>
<dbReference type="GO" id="GO:0003700">
    <property type="term" value="F:DNA-binding transcription factor activity"/>
    <property type="evidence" value="ECO:0007669"/>
    <property type="project" value="TreeGrafter"/>
</dbReference>
<evidence type="ECO:0000313" key="2">
    <source>
        <dbReference type="Proteomes" id="UP000094056"/>
    </source>
</evidence>
<sequence length="151" mass="16606">MKLKKATDYAFLVLSYLGRIPFGENTNNKEVARACNIPESFLANIVHSLSKSGIITTRKGINGGISLAKSSSEITLREVIEAIEGNIGLVDCLKSEGVCQLENACSVKCFWNVQNEKILAPLNETTMKDLINFSKTVPKRCLEEAKNDAIR</sequence>
<dbReference type="Pfam" id="PF02082">
    <property type="entry name" value="Rrf2"/>
    <property type="match status" value="1"/>
</dbReference>
<organism evidence="1 2">
    <name type="scientific">Candidatus Scalindua rubra</name>
    <dbReference type="NCBI Taxonomy" id="1872076"/>
    <lineage>
        <taxon>Bacteria</taxon>
        <taxon>Pseudomonadati</taxon>
        <taxon>Planctomycetota</taxon>
        <taxon>Candidatus Brocadiia</taxon>
        <taxon>Candidatus Brocadiales</taxon>
        <taxon>Candidatus Scalinduaceae</taxon>
        <taxon>Candidatus Scalindua</taxon>
    </lineage>
</organism>
<gene>
    <name evidence="1" type="ORF">SCARUB_04657</name>
</gene>
<dbReference type="PROSITE" id="PS01332">
    <property type="entry name" value="HTH_RRF2_1"/>
    <property type="match status" value="1"/>
</dbReference>
<dbReference type="SUPFAM" id="SSF46785">
    <property type="entry name" value="Winged helix' DNA-binding domain"/>
    <property type="match status" value="1"/>
</dbReference>
<evidence type="ECO:0000313" key="1">
    <source>
        <dbReference type="EMBL" id="ODS30236.1"/>
    </source>
</evidence>
<dbReference type="EMBL" id="MAYW01000258">
    <property type="protein sequence ID" value="ODS30236.1"/>
    <property type="molecule type" value="Genomic_DNA"/>
</dbReference>
<comment type="caution">
    <text evidence="1">The sequence shown here is derived from an EMBL/GenBank/DDBJ whole genome shotgun (WGS) entry which is preliminary data.</text>
</comment>
<dbReference type="AlphaFoldDB" id="A0A1E3X3L3"/>